<evidence type="ECO:0000313" key="1">
    <source>
        <dbReference type="EMBL" id="KAJ2967473.1"/>
    </source>
</evidence>
<protein>
    <submittedName>
        <fullName evidence="1">Uncharacterized protein</fullName>
    </submittedName>
</protein>
<keyword evidence="2" id="KW-1185">Reference proteome</keyword>
<organism evidence="1 2">
    <name type="scientific">Xylaria curta</name>
    <dbReference type="NCBI Taxonomy" id="42375"/>
    <lineage>
        <taxon>Eukaryota</taxon>
        <taxon>Fungi</taxon>
        <taxon>Dikarya</taxon>
        <taxon>Ascomycota</taxon>
        <taxon>Pezizomycotina</taxon>
        <taxon>Sordariomycetes</taxon>
        <taxon>Xylariomycetidae</taxon>
        <taxon>Xylariales</taxon>
        <taxon>Xylariaceae</taxon>
        <taxon>Xylaria</taxon>
    </lineage>
</organism>
<dbReference type="Proteomes" id="UP001143856">
    <property type="component" value="Unassembled WGS sequence"/>
</dbReference>
<sequence length="96" mass="11293">MKWNPSRYFEENAEDKKAPHAYMGWGSGRHPCLGMKFAKLEMALITAYWVAMFDFEFSDKDGNRIVPAGPLMMDRNLHSAKKPEKNMYLRYKLRDD</sequence>
<accession>A0ACC1MMM1</accession>
<proteinExistence type="predicted"/>
<reference evidence="1" key="1">
    <citation type="submission" date="2022-10" db="EMBL/GenBank/DDBJ databases">
        <title>Genome Sequence of Xylaria curta.</title>
        <authorList>
            <person name="Buettner E."/>
        </authorList>
    </citation>
    <scope>NUCLEOTIDE SEQUENCE</scope>
    <source>
        <strain evidence="1">Babe10</strain>
    </source>
</reference>
<evidence type="ECO:0000313" key="2">
    <source>
        <dbReference type="Proteomes" id="UP001143856"/>
    </source>
</evidence>
<gene>
    <name evidence="1" type="ORF">NUW58_g10445</name>
</gene>
<name>A0ACC1MMM1_9PEZI</name>
<comment type="caution">
    <text evidence="1">The sequence shown here is derived from an EMBL/GenBank/DDBJ whole genome shotgun (WGS) entry which is preliminary data.</text>
</comment>
<dbReference type="EMBL" id="JAPDGR010004675">
    <property type="protein sequence ID" value="KAJ2967473.1"/>
    <property type="molecule type" value="Genomic_DNA"/>
</dbReference>